<evidence type="ECO:0000256" key="2">
    <source>
        <dbReference type="ARBA" id="ARBA00007025"/>
    </source>
</evidence>
<dbReference type="SUPFAM" id="SSF57850">
    <property type="entry name" value="RING/U-box"/>
    <property type="match status" value="1"/>
</dbReference>
<evidence type="ECO:0000256" key="6">
    <source>
        <dbReference type="ARBA" id="ARBA00022801"/>
    </source>
</evidence>
<keyword evidence="10" id="KW-0539">Nucleus</keyword>
<keyword evidence="11" id="KW-0175">Coiled coil</keyword>
<dbReference type="GO" id="GO:0008094">
    <property type="term" value="F:ATP-dependent activity, acting on DNA"/>
    <property type="evidence" value="ECO:0007669"/>
    <property type="project" value="TreeGrafter"/>
</dbReference>
<dbReference type="Pfam" id="PF13923">
    <property type="entry name" value="zf-C3HC4_2"/>
    <property type="match status" value="1"/>
</dbReference>
<accession>A0AAQ3M6K9</accession>
<comment type="similarity">
    <text evidence="2">Belongs to the SNF2/RAD54 helicase family.</text>
</comment>
<feature type="compositionally biased region" description="Polar residues" evidence="12">
    <location>
        <begin position="285"/>
        <end position="294"/>
    </location>
</feature>
<dbReference type="InterPro" id="IPR001650">
    <property type="entry name" value="Helicase_C-like"/>
</dbReference>
<evidence type="ECO:0000256" key="12">
    <source>
        <dbReference type="SAM" id="MobiDB-lite"/>
    </source>
</evidence>
<dbReference type="CDD" id="cd18793">
    <property type="entry name" value="SF2_C_SNF"/>
    <property type="match status" value="1"/>
</dbReference>
<evidence type="ECO:0000256" key="8">
    <source>
        <dbReference type="ARBA" id="ARBA00022833"/>
    </source>
</evidence>
<feature type="compositionally biased region" description="Low complexity" evidence="12">
    <location>
        <begin position="73"/>
        <end position="89"/>
    </location>
</feature>
<feature type="region of interest" description="Disordered" evidence="12">
    <location>
        <begin position="271"/>
        <end position="297"/>
    </location>
</feature>
<dbReference type="SUPFAM" id="SSF52540">
    <property type="entry name" value="P-loop containing nucleoside triphosphate hydrolases"/>
    <property type="match status" value="2"/>
</dbReference>
<dbReference type="InterPro" id="IPR001841">
    <property type="entry name" value="Znf_RING"/>
</dbReference>
<feature type="domain" description="Helicase ATP-binding" evidence="14">
    <location>
        <begin position="344"/>
        <end position="587"/>
    </location>
</feature>
<dbReference type="GO" id="GO:0006281">
    <property type="term" value="P:DNA repair"/>
    <property type="evidence" value="ECO:0007669"/>
    <property type="project" value="TreeGrafter"/>
</dbReference>
<dbReference type="GO" id="GO:0005524">
    <property type="term" value="F:ATP binding"/>
    <property type="evidence" value="ECO:0007669"/>
    <property type="project" value="UniProtKB-KW"/>
</dbReference>
<dbReference type="GO" id="GO:0016818">
    <property type="term" value="F:hydrolase activity, acting on acid anhydrides, in phosphorus-containing anhydrides"/>
    <property type="evidence" value="ECO:0007669"/>
    <property type="project" value="InterPro"/>
</dbReference>
<dbReference type="GO" id="GO:0003676">
    <property type="term" value="F:nucleic acid binding"/>
    <property type="evidence" value="ECO:0007669"/>
    <property type="project" value="InterPro"/>
</dbReference>
<evidence type="ECO:0000256" key="5">
    <source>
        <dbReference type="ARBA" id="ARBA00022771"/>
    </source>
</evidence>
<dbReference type="GO" id="GO:0008270">
    <property type="term" value="F:zinc ion binding"/>
    <property type="evidence" value="ECO:0007669"/>
    <property type="project" value="UniProtKB-KW"/>
</dbReference>
<dbReference type="InterPro" id="IPR014905">
    <property type="entry name" value="HIRAN"/>
</dbReference>
<protein>
    <submittedName>
        <fullName evidence="17">Uncharacterized protein</fullName>
    </submittedName>
</protein>
<feature type="domain" description="Helicase C-terminal" evidence="15">
    <location>
        <begin position="836"/>
        <end position="919"/>
    </location>
</feature>
<reference evidence="17 18" key="1">
    <citation type="submission" date="2023-11" db="EMBL/GenBank/DDBJ databases">
        <title>An acidophilic fungus is an integral part of prey digestion in a carnivorous sundew plant.</title>
        <authorList>
            <person name="Tsai I.J."/>
        </authorList>
    </citation>
    <scope>NUCLEOTIDE SEQUENCE [LARGE SCALE GENOMIC DNA]</scope>
    <source>
        <strain evidence="17">169a</strain>
    </source>
</reference>
<dbReference type="Proteomes" id="UP001303373">
    <property type="component" value="Chromosome 5"/>
</dbReference>
<feature type="domain" description="RING-type" evidence="13">
    <location>
        <begin position="733"/>
        <end position="770"/>
    </location>
</feature>
<dbReference type="Gene3D" id="3.40.50.300">
    <property type="entry name" value="P-loop containing nucleotide triphosphate hydrolases"/>
    <property type="match status" value="1"/>
</dbReference>
<dbReference type="PANTHER" id="PTHR45626">
    <property type="entry name" value="TRANSCRIPTION TERMINATION FACTOR 2-RELATED"/>
    <property type="match status" value="1"/>
</dbReference>
<keyword evidence="5" id="KW-0863">Zinc-finger</keyword>
<evidence type="ECO:0000256" key="11">
    <source>
        <dbReference type="SAM" id="Coils"/>
    </source>
</evidence>
<dbReference type="GO" id="GO:0004386">
    <property type="term" value="F:helicase activity"/>
    <property type="evidence" value="ECO:0007669"/>
    <property type="project" value="UniProtKB-KW"/>
</dbReference>
<gene>
    <name evidence="17" type="ORF">R9X50_00389300</name>
</gene>
<dbReference type="Pfam" id="PF00271">
    <property type="entry name" value="Helicase_C"/>
    <property type="match status" value="1"/>
</dbReference>
<comment type="subcellular location">
    <subcellularLocation>
        <location evidence="1">Nucleus</location>
    </subcellularLocation>
</comment>
<dbReference type="Gene3D" id="3.30.70.2330">
    <property type="match status" value="1"/>
</dbReference>
<dbReference type="SMART" id="SM00490">
    <property type="entry name" value="HELICc"/>
    <property type="match status" value="1"/>
</dbReference>
<evidence type="ECO:0000259" key="16">
    <source>
        <dbReference type="SMART" id="SM00910"/>
    </source>
</evidence>
<dbReference type="SMART" id="SM00487">
    <property type="entry name" value="DEXDc"/>
    <property type="match status" value="1"/>
</dbReference>
<sequence>MATSVGPGAKRKRLEYFDLTANSETESDDEQPSSKTTRRTDNNTAQGSQSTPPGSKLRAILYSKKSRASHENSPPSASQSVYPSSSQVHPEAERDRWLSQSAEDGSNVNEIISSTQDAADNEQLYLYGELPTKIVGVQYYKGIASDGEYILMRREPANPYDRNALRVDNVGGIQIGHIPRKVAEKLSKYIDNNWFAVEGSLAGRMGHFDCPLMVQMYGPDPKTAAGQMLQHRMTQDKLPLKALREAEKAEKRKNKELEQAQKKMLAEARRAAAGGKGGKIPAGKTTSDWANQSEPGLGSVPVMEDILEASERFNPRQLGESVDQHGMQEEALKNMPKTSQPKAISTQMLPYQLQALKWLLDQESPKVPANVNDQAVQLWKRNDNSFTNIASNYTTNEAPKLASGGILADDMGLGKTLEMIALIVADAEKNGRGTTLIVSPLSVMSNWSGQISHHLRKDKGLKVYTYHGAGRVPMKAADFKAYDVVITTYQTLAIDWMPKSKSVQAPARTLRSSGLYSVEWRRVILDEGHIVRNPVAKGAKAVCSLISRSRWVLTGTPIINSLKDLYSLLRFVGVTGGLEQLECYNSVLVRPLKRGDESATLLLKAIMTAFTLRRRKEMKFIDLRLPKLSEFVHRVEFTKKERERYEVLEAEAKGLLKDYQRSRPGENKSEQYQTLLTTLLRMRQCCNHWQLCGERLTNLMSQLEKKQTVTLTPENIKALQDTLQIQIESQEDCAICLEILHEPVITTCAHAFGRQCISKVIETQHKCPMCRAELKSEEACLVEPANECGDEEADEKMDLVASSSKLDALIEILAATENGQKGDKTIVFSQWTKFLDIVQLRLDSEGFQYCRLDGTMPADARDAALTTLEQDPKCTIMLASLGVCAVGLNLTAANQIVLSDTWWAPAIEDQAVDRVHRLGQTKETRVFRLVMDKSIEERTLQIQGEKRKLMMLAFSERTSKRGDPKAGRLADIQQLLSSQ</sequence>
<dbReference type="InterPro" id="IPR038718">
    <property type="entry name" value="SNF2-like_sf"/>
</dbReference>
<evidence type="ECO:0000256" key="4">
    <source>
        <dbReference type="ARBA" id="ARBA00022741"/>
    </source>
</evidence>
<dbReference type="Pfam" id="PF00176">
    <property type="entry name" value="SNF2-rel_dom"/>
    <property type="match status" value="1"/>
</dbReference>
<dbReference type="Gene3D" id="3.30.40.10">
    <property type="entry name" value="Zinc/RING finger domain, C3HC4 (zinc finger)"/>
    <property type="match status" value="1"/>
</dbReference>
<dbReference type="PANTHER" id="PTHR45626:SF11">
    <property type="entry name" value="FAMILY HELICASE, PUTATIVE (AFU_ORTHOLOGUE AFUA_5G06590)-RELATED"/>
    <property type="match status" value="1"/>
</dbReference>
<organism evidence="17 18">
    <name type="scientific">Acrodontium crateriforme</name>
    <dbReference type="NCBI Taxonomy" id="150365"/>
    <lineage>
        <taxon>Eukaryota</taxon>
        <taxon>Fungi</taxon>
        <taxon>Dikarya</taxon>
        <taxon>Ascomycota</taxon>
        <taxon>Pezizomycotina</taxon>
        <taxon>Dothideomycetes</taxon>
        <taxon>Dothideomycetidae</taxon>
        <taxon>Mycosphaerellales</taxon>
        <taxon>Teratosphaeriaceae</taxon>
        <taxon>Acrodontium</taxon>
    </lineage>
</organism>
<feature type="region of interest" description="Disordered" evidence="12">
    <location>
        <begin position="1"/>
        <end position="105"/>
    </location>
</feature>
<evidence type="ECO:0000259" key="15">
    <source>
        <dbReference type="SMART" id="SM00490"/>
    </source>
</evidence>
<evidence type="ECO:0000256" key="1">
    <source>
        <dbReference type="ARBA" id="ARBA00004123"/>
    </source>
</evidence>
<keyword evidence="6" id="KW-0378">Hydrolase</keyword>
<evidence type="ECO:0000259" key="13">
    <source>
        <dbReference type="SMART" id="SM00184"/>
    </source>
</evidence>
<dbReference type="InterPro" id="IPR014001">
    <property type="entry name" value="Helicase_ATP-bd"/>
</dbReference>
<dbReference type="InterPro" id="IPR050628">
    <property type="entry name" value="SNF2_RAD54_helicase_TF"/>
</dbReference>
<evidence type="ECO:0000313" key="17">
    <source>
        <dbReference type="EMBL" id="WPH01058.1"/>
    </source>
</evidence>
<keyword evidence="18" id="KW-1185">Reference proteome</keyword>
<dbReference type="EMBL" id="CP138584">
    <property type="protein sequence ID" value="WPH01058.1"/>
    <property type="molecule type" value="Genomic_DNA"/>
</dbReference>
<dbReference type="SMART" id="SM00184">
    <property type="entry name" value="RING"/>
    <property type="match status" value="1"/>
</dbReference>
<evidence type="ECO:0000256" key="3">
    <source>
        <dbReference type="ARBA" id="ARBA00022723"/>
    </source>
</evidence>
<dbReference type="Gene3D" id="3.40.50.10810">
    <property type="entry name" value="Tandem AAA-ATPase domain"/>
    <property type="match status" value="1"/>
</dbReference>
<evidence type="ECO:0000256" key="7">
    <source>
        <dbReference type="ARBA" id="ARBA00022806"/>
    </source>
</evidence>
<keyword evidence="9" id="KW-0067">ATP-binding</keyword>
<dbReference type="InterPro" id="IPR049730">
    <property type="entry name" value="SNF2/RAD54-like_C"/>
</dbReference>
<dbReference type="GO" id="GO:0005634">
    <property type="term" value="C:nucleus"/>
    <property type="evidence" value="ECO:0007669"/>
    <property type="project" value="UniProtKB-SubCell"/>
</dbReference>
<evidence type="ECO:0000259" key="14">
    <source>
        <dbReference type="SMART" id="SM00487"/>
    </source>
</evidence>
<dbReference type="AlphaFoldDB" id="A0AAQ3M6K9"/>
<dbReference type="InterPro" id="IPR027417">
    <property type="entry name" value="P-loop_NTPase"/>
</dbReference>
<dbReference type="InterPro" id="IPR013083">
    <property type="entry name" value="Znf_RING/FYVE/PHD"/>
</dbReference>
<dbReference type="InterPro" id="IPR000330">
    <property type="entry name" value="SNF2_N"/>
</dbReference>
<dbReference type="Pfam" id="PF08797">
    <property type="entry name" value="HIRAN"/>
    <property type="match status" value="1"/>
</dbReference>
<name>A0AAQ3M6K9_9PEZI</name>
<feature type="compositionally biased region" description="Polar residues" evidence="12">
    <location>
        <begin position="42"/>
        <end position="53"/>
    </location>
</feature>
<evidence type="ECO:0000256" key="10">
    <source>
        <dbReference type="ARBA" id="ARBA00023242"/>
    </source>
</evidence>
<keyword evidence="3" id="KW-0479">Metal-binding</keyword>
<keyword evidence="4" id="KW-0547">Nucleotide-binding</keyword>
<dbReference type="SMART" id="SM00910">
    <property type="entry name" value="HIRAN"/>
    <property type="match status" value="1"/>
</dbReference>
<proteinExistence type="inferred from homology"/>
<feature type="coiled-coil region" evidence="11">
    <location>
        <begin position="240"/>
        <end position="270"/>
    </location>
</feature>
<evidence type="ECO:0000256" key="9">
    <source>
        <dbReference type="ARBA" id="ARBA00022840"/>
    </source>
</evidence>
<feature type="domain" description="HIRAN" evidence="16">
    <location>
        <begin position="127"/>
        <end position="220"/>
    </location>
</feature>
<keyword evidence="8" id="KW-0862">Zinc</keyword>
<evidence type="ECO:0000313" key="18">
    <source>
        <dbReference type="Proteomes" id="UP001303373"/>
    </source>
</evidence>
<keyword evidence="7" id="KW-0347">Helicase</keyword>